<sequence>MRASRLPQACLSGQVQGPGGSGCPKKTHPCKCTLVLPN</sequence>
<dbReference type="AlphaFoldDB" id="A0AAD6K597"/>
<organism evidence="1 2">
    <name type="scientific">Salix udensis</name>
    <dbReference type="NCBI Taxonomy" id="889485"/>
    <lineage>
        <taxon>Eukaryota</taxon>
        <taxon>Viridiplantae</taxon>
        <taxon>Streptophyta</taxon>
        <taxon>Embryophyta</taxon>
        <taxon>Tracheophyta</taxon>
        <taxon>Spermatophyta</taxon>
        <taxon>Magnoliopsida</taxon>
        <taxon>eudicotyledons</taxon>
        <taxon>Gunneridae</taxon>
        <taxon>Pentapetalae</taxon>
        <taxon>rosids</taxon>
        <taxon>fabids</taxon>
        <taxon>Malpighiales</taxon>
        <taxon>Salicaceae</taxon>
        <taxon>Saliceae</taxon>
        <taxon>Salix</taxon>
    </lineage>
</organism>
<evidence type="ECO:0000313" key="1">
    <source>
        <dbReference type="EMBL" id="KAJ6417107.1"/>
    </source>
</evidence>
<dbReference type="Proteomes" id="UP001162972">
    <property type="component" value="Chromosome 11"/>
</dbReference>
<dbReference type="EMBL" id="JAPFFJ010000011">
    <property type="protein sequence ID" value="KAJ6417107.1"/>
    <property type="molecule type" value="Genomic_DNA"/>
</dbReference>
<reference evidence="1 2" key="1">
    <citation type="journal article" date="2023" name="Int. J. Mol. Sci.">
        <title>De Novo Assembly and Annotation of 11 Diverse Shrub Willow (Salix) Genomes Reveals Novel Gene Organization in Sex-Linked Regions.</title>
        <authorList>
            <person name="Hyden B."/>
            <person name="Feng K."/>
            <person name="Yates T.B."/>
            <person name="Jawdy S."/>
            <person name="Cereghino C."/>
            <person name="Smart L.B."/>
            <person name="Muchero W."/>
        </authorList>
    </citation>
    <scope>NUCLEOTIDE SEQUENCE [LARGE SCALE GENOMIC DNA]</scope>
    <source>
        <tissue evidence="1">Shoot tip</tissue>
    </source>
</reference>
<protein>
    <submittedName>
        <fullName evidence="1">Uncharacterized protein</fullName>
    </submittedName>
</protein>
<evidence type="ECO:0000313" key="2">
    <source>
        <dbReference type="Proteomes" id="UP001162972"/>
    </source>
</evidence>
<name>A0AAD6K597_9ROSI</name>
<keyword evidence="2" id="KW-1185">Reference proteome</keyword>
<gene>
    <name evidence="1" type="ORF">OIU84_002911</name>
</gene>
<dbReference type="PROSITE" id="PS51257">
    <property type="entry name" value="PROKAR_LIPOPROTEIN"/>
    <property type="match status" value="1"/>
</dbReference>
<accession>A0AAD6K597</accession>
<proteinExistence type="predicted"/>
<comment type="caution">
    <text evidence="1">The sequence shown here is derived from an EMBL/GenBank/DDBJ whole genome shotgun (WGS) entry which is preliminary data.</text>
</comment>